<protein>
    <submittedName>
        <fullName evidence="1">Uncharacterized protein</fullName>
    </submittedName>
</protein>
<organism evidence="1 2">
    <name type="scientific">Saccharopolyspora spinosa</name>
    <dbReference type="NCBI Taxonomy" id="60894"/>
    <lineage>
        <taxon>Bacteria</taxon>
        <taxon>Bacillati</taxon>
        <taxon>Actinomycetota</taxon>
        <taxon>Actinomycetes</taxon>
        <taxon>Pseudonocardiales</taxon>
        <taxon>Pseudonocardiaceae</taxon>
        <taxon>Saccharopolyspora</taxon>
    </lineage>
</organism>
<sequence length="89" mass="9593">MSGDALVAALRSRVGPADKRLVLLCLADCAGIHNEVVINYVTLRRWTALPDDAIEDAVRELVVDGVLVPTNEQIGRKPLYVLNLGGGQQ</sequence>
<dbReference type="EMBL" id="PJNB01000001">
    <property type="protein sequence ID" value="PKW15952.1"/>
    <property type="molecule type" value="Genomic_DNA"/>
</dbReference>
<proteinExistence type="predicted"/>
<evidence type="ECO:0000313" key="1">
    <source>
        <dbReference type="EMBL" id="PKW15952.1"/>
    </source>
</evidence>
<gene>
    <name evidence="1" type="ORF">A8926_3734</name>
</gene>
<name>A0A2N3XZ68_SACSN</name>
<keyword evidence="2" id="KW-1185">Reference proteome</keyword>
<dbReference type="RefSeq" id="WP_143539558.1">
    <property type="nucleotide sequence ID" value="NZ_PJNB01000001.1"/>
</dbReference>
<dbReference type="Proteomes" id="UP000233786">
    <property type="component" value="Unassembled WGS sequence"/>
</dbReference>
<evidence type="ECO:0000313" key="2">
    <source>
        <dbReference type="Proteomes" id="UP000233786"/>
    </source>
</evidence>
<dbReference type="AlphaFoldDB" id="A0A2N3XZ68"/>
<dbReference type="STRING" id="994479.GCA_000194155_03483"/>
<accession>A0A2N3XZ68</accession>
<comment type="caution">
    <text evidence="1">The sequence shown here is derived from an EMBL/GenBank/DDBJ whole genome shotgun (WGS) entry which is preliminary data.</text>
</comment>
<reference evidence="1" key="1">
    <citation type="submission" date="2017-12" db="EMBL/GenBank/DDBJ databases">
        <title>Sequencing the genomes of 1000 Actinobacteria strains.</title>
        <authorList>
            <person name="Klenk H.-P."/>
        </authorList>
    </citation>
    <scope>NUCLEOTIDE SEQUENCE [LARGE SCALE GENOMIC DNA]</scope>
    <source>
        <strain evidence="1">DSM 44228</strain>
    </source>
</reference>